<sequence>MASSSRLPDSLKGLLGLLAFVLVVGGASGLLHEWFGFIRFMGFVRFLVPEGHEVPGYAVMVALGCAAGALGHRKAD</sequence>
<keyword evidence="1" id="KW-0472">Membrane</keyword>
<reference evidence="2" key="1">
    <citation type="submission" date="2022-10" db="EMBL/GenBank/DDBJ databases">
        <title>The complete genomes of actinobacterial strains from the NBC collection.</title>
        <authorList>
            <person name="Joergensen T.S."/>
            <person name="Alvarez Arevalo M."/>
            <person name="Sterndorff E.B."/>
            <person name="Faurdal D."/>
            <person name="Vuksanovic O."/>
            <person name="Mourched A.-S."/>
            <person name="Charusanti P."/>
            <person name="Shaw S."/>
            <person name="Blin K."/>
            <person name="Weber T."/>
        </authorList>
    </citation>
    <scope>NUCLEOTIDE SEQUENCE</scope>
    <source>
        <strain evidence="2">NBC_00283</strain>
    </source>
</reference>
<feature type="transmembrane region" description="Helical" evidence="1">
    <location>
        <begin position="53"/>
        <end position="71"/>
    </location>
</feature>
<dbReference type="EMBL" id="CP108057">
    <property type="protein sequence ID" value="WUO50190.1"/>
    <property type="molecule type" value="Genomic_DNA"/>
</dbReference>
<dbReference type="RefSeq" id="WP_037796904.1">
    <property type="nucleotide sequence ID" value="NZ_CP108057.1"/>
</dbReference>
<keyword evidence="1" id="KW-0812">Transmembrane</keyword>
<accession>A0ABZ1RUJ9</accession>
<evidence type="ECO:0000256" key="1">
    <source>
        <dbReference type="SAM" id="Phobius"/>
    </source>
</evidence>
<evidence type="ECO:0000313" key="2">
    <source>
        <dbReference type="EMBL" id="WUO50190.1"/>
    </source>
</evidence>
<keyword evidence="1" id="KW-1133">Transmembrane helix</keyword>
<organism evidence="2 3">
    <name type="scientific">Streptomyces goshikiensis</name>
    <dbReference type="NCBI Taxonomy" id="1942"/>
    <lineage>
        <taxon>Bacteria</taxon>
        <taxon>Bacillati</taxon>
        <taxon>Actinomycetota</taxon>
        <taxon>Actinomycetes</taxon>
        <taxon>Kitasatosporales</taxon>
        <taxon>Streptomycetaceae</taxon>
        <taxon>Streptomyces</taxon>
    </lineage>
</organism>
<evidence type="ECO:0000313" key="3">
    <source>
        <dbReference type="Proteomes" id="UP001432075"/>
    </source>
</evidence>
<gene>
    <name evidence="2" type="ORF">OHU17_32545</name>
</gene>
<protein>
    <submittedName>
        <fullName evidence="2">Uncharacterized protein</fullName>
    </submittedName>
</protein>
<dbReference type="Proteomes" id="UP001432075">
    <property type="component" value="Chromosome"/>
</dbReference>
<proteinExistence type="predicted"/>
<name>A0ABZ1RUJ9_9ACTN</name>
<keyword evidence="3" id="KW-1185">Reference proteome</keyword>